<sequence>MSPIYPRFFKEPGRYVRWAAIEKPAIFWSIILGCMGPAMFVVAPPIRRIFGDDKPIAKIPLTYPIPSGPRKELSGYDDE</sequence>
<dbReference type="PANTHER" id="PTHR38488">
    <property type="entry name" value="OXIDOREDUCTASE 9.5 KDA SUBUNIT, PUTATIVE (AFU_ORTHOLOGUE AFUA_5G08980)-RELATED"/>
    <property type="match status" value="1"/>
</dbReference>
<keyword evidence="3" id="KW-1185">Reference proteome</keyword>
<dbReference type="EMBL" id="MU254514">
    <property type="protein sequence ID" value="KAG9240260.1"/>
    <property type="molecule type" value="Genomic_DNA"/>
</dbReference>
<organism evidence="2 3">
    <name type="scientific">Calycina marina</name>
    <dbReference type="NCBI Taxonomy" id="1763456"/>
    <lineage>
        <taxon>Eukaryota</taxon>
        <taxon>Fungi</taxon>
        <taxon>Dikarya</taxon>
        <taxon>Ascomycota</taxon>
        <taxon>Pezizomycotina</taxon>
        <taxon>Leotiomycetes</taxon>
        <taxon>Helotiales</taxon>
        <taxon>Pezizellaceae</taxon>
        <taxon>Calycina</taxon>
    </lineage>
</organism>
<evidence type="ECO:0000313" key="2">
    <source>
        <dbReference type="EMBL" id="KAG9240260.1"/>
    </source>
</evidence>
<dbReference type="PROSITE" id="PS51257">
    <property type="entry name" value="PROKAR_LIPOPROTEIN"/>
    <property type="match status" value="1"/>
</dbReference>
<name>A0A9P7YW07_9HELO</name>
<keyword evidence="1" id="KW-0472">Membrane</keyword>
<keyword evidence="1" id="KW-0812">Transmembrane</keyword>
<evidence type="ECO:0000256" key="1">
    <source>
        <dbReference type="SAM" id="Phobius"/>
    </source>
</evidence>
<feature type="transmembrane region" description="Helical" evidence="1">
    <location>
        <begin position="25"/>
        <end position="46"/>
    </location>
</feature>
<dbReference type="OrthoDB" id="2093409at2759"/>
<keyword evidence="1" id="KW-1133">Transmembrane helix</keyword>
<reference evidence="2" key="1">
    <citation type="journal article" date="2021" name="IMA Fungus">
        <title>Genomic characterization of three marine fungi, including Emericellopsis atlantica sp. nov. with signatures of a generalist lifestyle and marine biomass degradation.</title>
        <authorList>
            <person name="Hagestad O.C."/>
            <person name="Hou L."/>
            <person name="Andersen J.H."/>
            <person name="Hansen E.H."/>
            <person name="Altermark B."/>
            <person name="Li C."/>
            <person name="Kuhnert E."/>
            <person name="Cox R.J."/>
            <person name="Crous P.W."/>
            <person name="Spatafora J.W."/>
            <person name="Lail K."/>
            <person name="Amirebrahimi M."/>
            <person name="Lipzen A."/>
            <person name="Pangilinan J."/>
            <person name="Andreopoulos W."/>
            <person name="Hayes R.D."/>
            <person name="Ng V."/>
            <person name="Grigoriev I.V."/>
            <person name="Jackson S.A."/>
            <person name="Sutton T.D.S."/>
            <person name="Dobson A.D.W."/>
            <person name="Rama T."/>
        </authorList>
    </citation>
    <scope>NUCLEOTIDE SEQUENCE</scope>
    <source>
        <strain evidence="2">TRa3180A</strain>
    </source>
</reference>
<accession>A0A9P7YW07</accession>
<dbReference type="InterPro" id="IPR039961">
    <property type="entry name" value="Nuo9.5"/>
</dbReference>
<dbReference type="PANTHER" id="PTHR38488:SF1">
    <property type="entry name" value="OXIDOREDUCTASE 9.5 KDA SUBUNIT, PUTATIVE (AFU_ORTHOLOGUE AFUA_5G08980)-RELATED"/>
    <property type="match status" value="1"/>
</dbReference>
<dbReference type="AlphaFoldDB" id="A0A9P7YW07"/>
<evidence type="ECO:0000313" key="3">
    <source>
        <dbReference type="Proteomes" id="UP000887226"/>
    </source>
</evidence>
<dbReference type="Proteomes" id="UP000887226">
    <property type="component" value="Unassembled WGS sequence"/>
</dbReference>
<proteinExistence type="predicted"/>
<dbReference type="CDD" id="cd22903">
    <property type="entry name" value="NI9M"/>
    <property type="match status" value="1"/>
</dbReference>
<gene>
    <name evidence="2" type="ORF">BJ878DRAFT_430682</name>
</gene>
<protein>
    <recommendedName>
        <fullName evidence="4">NADH-ubiquinone oxidoreductase 9.5 kDa subunit</fullName>
    </recommendedName>
</protein>
<comment type="caution">
    <text evidence="2">The sequence shown here is derived from an EMBL/GenBank/DDBJ whole genome shotgun (WGS) entry which is preliminary data.</text>
</comment>
<evidence type="ECO:0008006" key="4">
    <source>
        <dbReference type="Google" id="ProtNLM"/>
    </source>
</evidence>